<protein>
    <recommendedName>
        <fullName evidence="3">AtpZ/AtpI family protein</fullName>
    </recommendedName>
</protein>
<gene>
    <name evidence="2" type="ORF">ENV75_05780</name>
</gene>
<evidence type="ECO:0000256" key="1">
    <source>
        <dbReference type="SAM" id="Phobius"/>
    </source>
</evidence>
<sequence>MNEEKTKKPFIKGLLEASVLGINFVLCVLIGIAIGYLIDSFIHSFPLFSLIFLMAGFVAGIREIFRFVKKAEKTSGQDSSEEDK</sequence>
<keyword evidence="1" id="KW-0812">Transmembrane</keyword>
<accession>A0A7C4AK35</accession>
<proteinExistence type="predicted"/>
<evidence type="ECO:0000313" key="2">
    <source>
        <dbReference type="EMBL" id="HGG99937.1"/>
    </source>
</evidence>
<reference evidence="2" key="1">
    <citation type="journal article" date="2020" name="mSystems">
        <title>Genome- and Community-Level Interaction Insights into Carbon Utilization and Element Cycling Functions of Hydrothermarchaeota in Hydrothermal Sediment.</title>
        <authorList>
            <person name="Zhou Z."/>
            <person name="Liu Y."/>
            <person name="Xu W."/>
            <person name="Pan J."/>
            <person name="Luo Z.H."/>
            <person name="Li M."/>
        </authorList>
    </citation>
    <scope>NUCLEOTIDE SEQUENCE [LARGE SCALE GENOMIC DNA]</scope>
    <source>
        <strain evidence="2">SpSt-788</strain>
    </source>
</reference>
<name>A0A7C4AK35_9BACT</name>
<keyword evidence="1" id="KW-1133">Transmembrane helix</keyword>
<feature type="transmembrane region" description="Helical" evidence="1">
    <location>
        <begin position="20"/>
        <end position="38"/>
    </location>
</feature>
<feature type="transmembrane region" description="Helical" evidence="1">
    <location>
        <begin position="44"/>
        <end position="65"/>
    </location>
</feature>
<dbReference type="InterPro" id="IPR032820">
    <property type="entry name" value="ATPase_put"/>
</dbReference>
<evidence type="ECO:0008006" key="3">
    <source>
        <dbReference type="Google" id="ProtNLM"/>
    </source>
</evidence>
<keyword evidence="1" id="KW-0472">Membrane</keyword>
<organism evidence="2">
    <name type="scientific">Thermodesulfovibrio aggregans</name>
    <dbReference type="NCBI Taxonomy" id="86166"/>
    <lineage>
        <taxon>Bacteria</taxon>
        <taxon>Pseudomonadati</taxon>
        <taxon>Nitrospirota</taxon>
        <taxon>Thermodesulfovibrionia</taxon>
        <taxon>Thermodesulfovibrionales</taxon>
        <taxon>Thermodesulfovibrionaceae</taxon>
        <taxon>Thermodesulfovibrio</taxon>
    </lineage>
</organism>
<dbReference type="EMBL" id="DTHO01000062">
    <property type="protein sequence ID" value="HGG99937.1"/>
    <property type="molecule type" value="Genomic_DNA"/>
</dbReference>
<dbReference type="AlphaFoldDB" id="A0A7C4AK35"/>
<dbReference type="Pfam" id="PF09527">
    <property type="entry name" value="ATPase_gene1"/>
    <property type="match status" value="1"/>
</dbReference>
<comment type="caution">
    <text evidence="2">The sequence shown here is derived from an EMBL/GenBank/DDBJ whole genome shotgun (WGS) entry which is preliminary data.</text>
</comment>